<dbReference type="AlphaFoldDB" id="A0A382SUH7"/>
<gene>
    <name evidence="1" type="ORF">METZ01_LOCUS366267</name>
</gene>
<feature type="non-terminal residue" evidence="1">
    <location>
        <position position="54"/>
    </location>
</feature>
<protein>
    <submittedName>
        <fullName evidence="1">Uncharacterized protein</fullName>
    </submittedName>
</protein>
<dbReference type="EMBL" id="UINC01131605">
    <property type="protein sequence ID" value="SVD13413.1"/>
    <property type="molecule type" value="Genomic_DNA"/>
</dbReference>
<evidence type="ECO:0000313" key="1">
    <source>
        <dbReference type="EMBL" id="SVD13413.1"/>
    </source>
</evidence>
<proteinExistence type="predicted"/>
<reference evidence="1" key="1">
    <citation type="submission" date="2018-05" db="EMBL/GenBank/DDBJ databases">
        <authorList>
            <person name="Lanie J.A."/>
            <person name="Ng W.-L."/>
            <person name="Kazmierczak K.M."/>
            <person name="Andrzejewski T.M."/>
            <person name="Davidsen T.M."/>
            <person name="Wayne K.J."/>
            <person name="Tettelin H."/>
            <person name="Glass J.I."/>
            <person name="Rusch D."/>
            <person name="Podicherti R."/>
            <person name="Tsui H.-C.T."/>
            <person name="Winkler M.E."/>
        </authorList>
    </citation>
    <scope>NUCLEOTIDE SEQUENCE</scope>
</reference>
<feature type="non-terminal residue" evidence="1">
    <location>
        <position position="1"/>
    </location>
</feature>
<accession>A0A382SUH7</accession>
<organism evidence="1">
    <name type="scientific">marine metagenome</name>
    <dbReference type="NCBI Taxonomy" id="408172"/>
    <lineage>
        <taxon>unclassified sequences</taxon>
        <taxon>metagenomes</taxon>
        <taxon>ecological metagenomes</taxon>
    </lineage>
</organism>
<sequence length="54" mass="6057">VVPPNRRRVDTRGLAVWPVDFNKLGRRSLAKPEVGDRRVLRAVRVAVDNVAPLV</sequence>
<name>A0A382SUH7_9ZZZZ</name>